<evidence type="ECO:0000313" key="2">
    <source>
        <dbReference type="EMBL" id="GAG14769.1"/>
    </source>
</evidence>
<evidence type="ECO:0000256" key="1">
    <source>
        <dbReference type="SAM" id="Phobius"/>
    </source>
</evidence>
<dbReference type="AlphaFoldDB" id="X0V9D4"/>
<dbReference type="PANTHER" id="PTHR30093:SF2">
    <property type="entry name" value="TYPE II SECRETION SYSTEM PROTEIN H"/>
    <property type="match status" value="1"/>
</dbReference>
<evidence type="ECO:0008006" key="3">
    <source>
        <dbReference type="Google" id="ProtNLM"/>
    </source>
</evidence>
<protein>
    <recommendedName>
        <fullName evidence="3">Type II secretion system protein GspG C-terminal domain-containing protein</fullName>
    </recommendedName>
</protein>
<dbReference type="InterPro" id="IPR045584">
    <property type="entry name" value="Pilin-like"/>
</dbReference>
<dbReference type="NCBIfam" id="TIGR02532">
    <property type="entry name" value="IV_pilin_GFxxxE"/>
    <property type="match status" value="1"/>
</dbReference>
<comment type="caution">
    <text evidence="2">The sequence shown here is derived from an EMBL/GenBank/DDBJ whole genome shotgun (WGS) entry which is preliminary data.</text>
</comment>
<dbReference type="PROSITE" id="PS00409">
    <property type="entry name" value="PROKAR_NTER_METHYL"/>
    <property type="match status" value="1"/>
</dbReference>
<reference evidence="2" key="1">
    <citation type="journal article" date="2014" name="Front. Microbiol.">
        <title>High frequency of phylogenetically diverse reductive dehalogenase-homologous genes in deep subseafloor sedimentary metagenomes.</title>
        <authorList>
            <person name="Kawai M."/>
            <person name="Futagami T."/>
            <person name="Toyoda A."/>
            <person name="Takaki Y."/>
            <person name="Nishi S."/>
            <person name="Hori S."/>
            <person name="Arai W."/>
            <person name="Tsubouchi T."/>
            <person name="Morono Y."/>
            <person name="Uchiyama I."/>
            <person name="Ito T."/>
            <person name="Fujiyama A."/>
            <person name="Inagaki F."/>
            <person name="Takami H."/>
        </authorList>
    </citation>
    <scope>NUCLEOTIDE SEQUENCE</scope>
    <source>
        <strain evidence="2">Expedition CK06-06</strain>
    </source>
</reference>
<dbReference type="Pfam" id="PF07963">
    <property type="entry name" value="N_methyl"/>
    <property type="match status" value="1"/>
</dbReference>
<name>X0V9D4_9ZZZZ</name>
<keyword evidence="1" id="KW-0472">Membrane</keyword>
<dbReference type="InterPro" id="IPR012902">
    <property type="entry name" value="N_methyl_site"/>
</dbReference>
<accession>X0V9D4</accession>
<dbReference type="EMBL" id="BARS01038992">
    <property type="protein sequence ID" value="GAG14769.1"/>
    <property type="molecule type" value="Genomic_DNA"/>
</dbReference>
<organism evidence="2">
    <name type="scientific">marine sediment metagenome</name>
    <dbReference type="NCBI Taxonomy" id="412755"/>
    <lineage>
        <taxon>unclassified sequences</taxon>
        <taxon>metagenomes</taxon>
        <taxon>ecological metagenomes</taxon>
    </lineage>
</organism>
<dbReference type="Gene3D" id="3.30.700.10">
    <property type="entry name" value="Glycoprotein, Type 4 Pilin"/>
    <property type="match status" value="1"/>
</dbReference>
<dbReference type="SUPFAM" id="SSF54523">
    <property type="entry name" value="Pili subunits"/>
    <property type="match status" value="1"/>
</dbReference>
<gene>
    <name evidence="2" type="ORF">S01H1_59606</name>
</gene>
<keyword evidence="1" id="KW-0812">Transmembrane</keyword>
<feature type="transmembrane region" description="Helical" evidence="1">
    <location>
        <begin position="20"/>
        <end position="43"/>
    </location>
</feature>
<keyword evidence="1" id="KW-1133">Transmembrane helix</keyword>
<dbReference type="PANTHER" id="PTHR30093">
    <property type="entry name" value="GENERAL SECRETION PATHWAY PROTEIN G"/>
    <property type="match status" value="1"/>
</dbReference>
<sequence>MNFFSPKNRTDVSPQHIRGFTLIELLVVIAIISILAAMLLPTLHKVKRRAYRTVCINNLKQFGLALSLYAGDYDGNLPNRQGNIAAPQEPDPDHLGIWLYDAVNDAPNFRIAPGYISYEGLKKLSCPTDIKGRIYPTWSFSASNALAYTYLYLARRYTDTFPGNSPGPIKLSGAPCTEAMMADWVMYDHKSDRWKW</sequence>
<feature type="non-terminal residue" evidence="2">
    <location>
        <position position="196"/>
    </location>
</feature>
<proteinExistence type="predicted"/>